<dbReference type="PATRIC" id="fig|1244531.5.peg.1303"/>
<dbReference type="AlphaFoldDB" id="A0A076FA10"/>
<dbReference type="HOGENOM" id="CLU_929648_0_0_7"/>
<dbReference type="EMBL" id="CP009043">
    <property type="protein sequence ID" value="AII15035.1"/>
    <property type="molecule type" value="Genomic_DNA"/>
</dbReference>
<proteinExistence type="predicted"/>
<accession>A0A076FA10</accession>
<dbReference type="SUPFAM" id="SSF50978">
    <property type="entry name" value="WD40 repeat-like"/>
    <property type="match status" value="1"/>
</dbReference>
<dbReference type="eggNOG" id="COG3391">
    <property type="taxonomic scope" value="Bacteria"/>
</dbReference>
<evidence type="ECO:0000313" key="2">
    <source>
        <dbReference type="Proteomes" id="UP000028486"/>
    </source>
</evidence>
<dbReference type="OrthoDB" id="11703at2"/>
<name>A0A076FA10_9BACT</name>
<evidence type="ECO:0000313" key="1">
    <source>
        <dbReference type="EMBL" id="AII15035.1"/>
    </source>
</evidence>
<dbReference type="STRING" id="1244531.CIG2463D_1292"/>
<sequence length="300" mass="34416">MKFFVVLMGLFVCLFADYKLDIPANAVSAKLYKNQLFIGTDNSQLLSYDLINKNLNKVLEVPNISTTIEENIGSRISAIDIRDGKIAIIYETDNRQRRIGIFENNKLSYLDVEEGLKELFFIDDNTLLVVGLSSELYYLDLKTFKLSFQTKLTYSSWIGDSEYLADRNVLVAVSEGGVVIYYDLKTKKIIKELPIQKDILYSVGAIGDKFVAGSAENLAYYFDGKKAHIFESKDKHVLRVGLGDKFGAYYNEDGIDIFTLDGKKFKHIDYDKEQVHYMLFWNDELITVAYDNAIYFWSIK</sequence>
<dbReference type="Proteomes" id="UP000028486">
    <property type="component" value="Chromosome"/>
</dbReference>
<organism evidence="1 2">
    <name type="scientific">Campylobacter iguaniorum</name>
    <dbReference type="NCBI Taxonomy" id="1244531"/>
    <lineage>
        <taxon>Bacteria</taxon>
        <taxon>Pseudomonadati</taxon>
        <taxon>Campylobacterota</taxon>
        <taxon>Epsilonproteobacteria</taxon>
        <taxon>Campylobacterales</taxon>
        <taxon>Campylobacteraceae</taxon>
        <taxon>Campylobacter</taxon>
    </lineage>
</organism>
<keyword evidence="2" id="KW-1185">Reference proteome</keyword>
<protein>
    <submittedName>
        <fullName evidence="1">Nitrate reductase accessory protein</fullName>
    </submittedName>
</protein>
<dbReference type="Gene3D" id="2.130.10.10">
    <property type="entry name" value="YVTN repeat-like/Quinoprotein amine dehydrogenase"/>
    <property type="match status" value="1"/>
</dbReference>
<dbReference type="InterPro" id="IPR015943">
    <property type="entry name" value="WD40/YVTN_repeat-like_dom_sf"/>
</dbReference>
<dbReference type="InterPro" id="IPR036322">
    <property type="entry name" value="WD40_repeat_dom_sf"/>
</dbReference>
<dbReference type="RefSeq" id="WP_038454622.1">
    <property type="nucleotide sequence ID" value="NZ_CP009043.1"/>
</dbReference>
<dbReference type="KEGG" id="caj:CIG1485E_1201"/>
<reference evidence="2" key="1">
    <citation type="journal article" date="2014" name="Genome Announc.">
        <title>Complete Genome Sequence of Campylobacter iguaniorum Strain 1485ET, Isolated from a Bearded Dragon (Pogona vitticeps).</title>
        <authorList>
            <person name="Gilbert M.J."/>
            <person name="Miller W.G."/>
            <person name="Yee E."/>
            <person name="Kik M."/>
            <person name="Wagenaar J.A."/>
            <person name="Duim B."/>
        </authorList>
    </citation>
    <scope>NUCLEOTIDE SEQUENCE [LARGE SCALE GENOMIC DNA]</scope>
    <source>
        <strain evidence="2">1485E</strain>
    </source>
</reference>
<gene>
    <name evidence="1" type="primary">napL</name>
    <name evidence="1" type="ORF">CIG1485E_1201</name>
</gene>